<name>A0A6A6XGH9_9PLEO</name>
<protein>
    <submittedName>
        <fullName evidence="2">Uncharacterized protein</fullName>
    </submittedName>
</protein>
<reference evidence="2" key="1">
    <citation type="journal article" date="2020" name="Stud. Mycol.">
        <title>101 Dothideomycetes genomes: a test case for predicting lifestyles and emergence of pathogens.</title>
        <authorList>
            <person name="Haridas S."/>
            <person name="Albert R."/>
            <person name="Binder M."/>
            <person name="Bloem J."/>
            <person name="Labutti K."/>
            <person name="Salamov A."/>
            <person name="Andreopoulos B."/>
            <person name="Baker S."/>
            <person name="Barry K."/>
            <person name="Bills G."/>
            <person name="Bluhm B."/>
            <person name="Cannon C."/>
            <person name="Castanera R."/>
            <person name="Culley D."/>
            <person name="Daum C."/>
            <person name="Ezra D."/>
            <person name="Gonzalez J."/>
            <person name="Henrissat B."/>
            <person name="Kuo A."/>
            <person name="Liang C."/>
            <person name="Lipzen A."/>
            <person name="Lutzoni F."/>
            <person name="Magnuson J."/>
            <person name="Mondo S."/>
            <person name="Nolan M."/>
            <person name="Ohm R."/>
            <person name="Pangilinan J."/>
            <person name="Park H.-J."/>
            <person name="Ramirez L."/>
            <person name="Alfaro M."/>
            <person name="Sun H."/>
            <person name="Tritt A."/>
            <person name="Yoshinaga Y."/>
            <person name="Zwiers L.-H."/>
            <person name="Turgeon B."/>
            <person name="Goodwin S."/>
            <person name="Spatafora J."/>
            <person name="Crous P."/>
            <person name="Grigoriev I."/>
        </authorList>
    </citation>
    <scope>NUCLEOTIDE SEQUENCE</scope>
    <source>
        <strain evidence="2">CBS 109.77</strain>
    </source>
</reference>
<accession>A0A6A6XGH9</accession>
<sequence length="82" mass="9213">MAFLQHRNTTHQAARNIFTHRIPLPKLQSYKMPLPKRRHDGQPHHIGERPAGSQTSSSYFVSQLESRGPPSTQPKAASGVCR</sequence>
<dbReference type="EMBL" id="MU001856">
    <property type="protein sequence ID" value="KAF2795532.1"/>
    <property type="molecule type" value="Genomic_DNA"/>
</dbReference>
<proteinExistence type="predicted"/>
<organism evidence="2 3">
    <name type="scientific">Melanomma pulvis-pyrius CBS 109.77</name>
    <dbReference type="NCBI Taxonomy" id="1314802"/>
    <lineage>
        <taxon>Eukaryota</taxon>
        <taxon>Fungi</taxon>
        <taxon>Dikarya</taxon>
        <taxon>Ascomycota</taxon>
        <taxon>Pezizomycotina</taxon>
        <taxon>Dothideomycetes</taxon>
        <taxon>Pleosporomycetidae</taxon>
        <taxon>Pleosporales</taxon>
        <taxon>Melanommataceae</taxon>
        <taxon>Melanomma</taxon>
    </lineage>
</organism>
<evidence type="ECO:0000256" key="1">
    <source>
        <dbReference type="SAM" id="MobiDB-lite"/>
    </source>
</evidence>
<gene>
    <name evidence="2" type="ORF">K505DRAFT_11918</name>
</gene>
<feature type="compositionally biased region" description="Polar residues" evidence="1">
    <location>
        <begin position="52"/>
        <end position="75"/>
    </location>
</feature>
<feature type="compositionally biased region" description="Polar residues" evidence="1">
    <location>
        <begin position="1"/>
        <end position="13"/>
    </location>
</feature>
<dbReference type="Proteomes" id="UP000799757">
    <property type="component" value="Unassembled WGS sequence"/>
</dbReference>
<dbReference type="AlphaFoldDB" id="A0A6A6XGH9"/>
<feature type="region of interest" description="Disordered" evidence="1">
    <location>
        <begin position="1"/>
        <end position="82"/>
    </location>
</feature>
<evidence type="ECO:0000313" key="2">
    <source>
        <dbReference type="EMBL" id="KAF2795532.1"/>
    </source>
</evidence>
<keyword evidence="3" id="KW-1185">Reference proteome</keyword>
<evidence type="ECO:0000313" key="3">
    <source>
        <dbReference type="Proteomes" id="UP000799757"/>
    </source>
</evidence>